<dbReference type="Proteomes" id="UP000626092">
    <property type="component" value="Unassembled WGS sequence"/>
</dbReference>
<dbReference type="AlphaFoldDB" id="A0A834L3U5"/>
<reference evidence="2" key="1">
    <citation type="submission" date="2019-11" db="EMBL/GenBank/DDBJ databases">
        <authorList>
            <person name="Liu Y."/>
            <person name="Hou J."/>
            <person name="Li T.-Q."/>
            <person name="Guan C.-H."/>
            <person name="Wu X."/>
            <person name="Wu H.-Z."/>
            <person name="Ling F."/>
            <person name="Zhang R."/>
            <person name="Shi X.-G."/>
            <person name="Ren J.-P."/>
            <person name="Chen E.-F."/>
            <person name="Sun J.-M."/>
        </authorList>
    </citation>
    <scope>NUCLEOTIDE SEQUENCE</scope>
    <source>
        <strain evidence="2">Adult_tree_wgs_1</strain>
        <tissue evidence="2">Leaves</tissue>
    </source>
</reference>
<evidence type="ECO:0000313" key="2">
    <source>
        <dbReference type="EMBL" id="KAF7112415.1"/>
    </source>
</evidence>
<accession>A0A834L3U5</accession>
<evidence type="ECO:0000256" key="1">
    <source>
        <dbReference type="SAM" id="MobiDB-lite"/>
    </source>
</evidence>
<gene>
    <name evidence="2" type="ORF">RHSIM_RhsimUnG0231000</name>
</gene>
<feature type="compositionally biased region" description="Polar residues" evidence="1">
    <location>
        <begin position="1"/>
        <end position="26"/>
    </location>
</feature>
<comment type="caution">
    <text evidence="2">The sequence shown here is derived from an EMBL/GenBank/DDBJ whole genome shotgun (WGS) entry which is preliminary data.</text>
</comment>
<feature type="region of interest" description="Disordered" evidence="1">
    <location>
        <begin position="1"/>
        <end position="28"/>
    </location>
</feature>
<name>A0A834L3U5_RHOSS</name>
<organism evidence="2 3">
    <name type="scientific">Rhododendron simsii</name>
    <name type="common">Sims's rhododendron</name>
    <dbReference type="NCBI Taxonomy" id="118357"/>
    <lineage>
        <taxon>Eukaryota</taxon>
        <taxon>Viridiplantae</taxon>
        <taxon>Streptophyta</taxon>
        <taxon>Embryophyta</taxon>
        <taxon>Tracheophyta</taxon>
        <taxon>Spermatophyta</taxon>
        <taxon>Magnoliopsida</taxon>
        <taxon>eudicotyledons</taxon>
        <taxon>Gunneridae</taxon>
        <taxon>Pentapetalae</taxon>
        <taxon>asterids</taxon>
        <taxon>Ericales</taxon>
        <taxon>Ericaceae</taxon>
        <taxon>Ericoideae</taxon>
        <taxon>Rhodoreae</taxon>
        <taxon>Rhododendron</taxon>
    </lineage>
</organism>
<dbReference type="EMBL" id="WJXA01000506">
    <property type="protein sequence ID" value="KAF7112415.1"/>
    <property type="molecule type" value="Genomic_DNA"/>
</dbReference>
<proteinExistence type="predicted"/>
<dbReference type="OrthoDB" id="1886825at2759"/>
<sequence>MSTPINTQNQTLELQQMPEQNPNQHDQAARQWETMVRGWISMLPEGKTVTSSEVEAWINSNLSFLPDEFKSMPRPELYEWFNSIANSMRASNEDKDSIRLDPNHARFQRTDQWMPVYSWLETLDTDELIKSDDIIDWLAANPEVKEHLYSRHSRYHLMHYIKKCHIKILKRKEKKKGLQPTIKSNFMKAHKTGASKLPVPLPCTTINNLPKDSELYAVKRNEAFRKYELLLELEKQLSTVVPSRENV</sequence>
<evidence type="ECO:0000313" key="3">
    <source>
        <dbReference type="Proteomes" id="UP000626092"/>
    </source>
</evidence>
<keyword evidence="3" id="KW-1185">Reference proteome</keyword>
<protein>
    <submittedName>
        <fullName evidence="2">Uncharacterized protein</fullName>
    </submittedName>
</protein>